<name>A0A0A9F710_ARUDO</name>
<sequence length="37" mass="4212">MHSGVAQGFRTSITDKCDGCLHLIKFIFTRVVLWFIA</sequence>
<reference evidence="1" key="1">
    <citation type="submission" date="2014-09" db="EMBL/GenBank/DDBJ databases">
        <authorList>
            <person name="Magalhaes I.L.F."/>
            <person name="Oliveira U."/>
            <person name="Santos F.R."/>
            <person name="Vidigal T.H.D.A."/>
            <person name="Brescovit A.D."/>
            <person name="Santos A.J."/>
        </authorList>
    </citation>
    <scope>NUCLEOTIDE SEQUENCE</scope>
    <source>
        <tissue evidence="1">Shoot tissue taken approximately 20 cm above the soil surface</tissue>
    </source>
</reference>
<dbReference type="AlphaFoldDB" id="A0A0A9F710"/>
<accession>A0A0A9F710</accession>
<protein>
    <submittedName>
        <fullName evidence="1">Uncharacterized protein</fullName>
    </submittedName>
</protein>
<proteinExistence type="predicted"/>
<evidence type="ECO:0000313" key="1">
    <source>
        <dbReference type="EMBL" id="JAE08830.1"/>
    </source>
</evidence>
<organism evidence="1">
    <name type="scientific">Arundo donax</name>
    <name type="common">Giant reed</name>
    <name type="synonym">Donax arundinaceus</name>
    <dbReference type="NCBI Taxonomy" id="35708"/>
    <lineage>
        <taxon>Eukaryota</taxon>
        <taxon>Viridiplantae</taxon>
        <taxon>Streptophyta</taxon>
        <taxon>Embryophyta</taxon>
        <taxon>Tracheophyta</taxon>
        <taxon>Spermatophyta</taxon>
        <taxon>Magnoliopsida</taxon>
        <taxon>Liliopsida</taxon>
        <taxon>Poales</taxon>
        <taxon>Poaceae</taxon>
        <taxon>PACMAD clade</taxon>
        <taxon>Arundinoideae</taxon>
        <taxon>Arundineae</taxon>
        <taxon>Arundo</taxon>
    </lineage>
</organism>
<reference evidence="1" key="2">
    <citation type="journal article" date="2015" name="Data Brief">
        <title>Shoot transcriptome of the giant reed, Arundo donax.</title>
        <authorList>
            <person name="Barrero R.A."/>
            <person name="Guerrero F.D."/>
            <person name="Moolhuijzen P."/>
            <person name="Goolsby J.A."/>
            <person name="Tidwell J."/>
            <person name="Bellgard S.E."/>
            <person name="Bellgard M.I."/>
        </authorList>
    </citation>
    <scope>NUCLEOTIDE SEQUENCE</scope>
    <source>
        <tissue evidence="1">Shoot tissue taken approximately 20 cm above the soil surface</tissue>
    </source>
</reference>
<dbReference type="EMBL" id="GBRH01189066">
    <property type="protein sequence ID" value="JAE08830.1"/>
    <property type="molecule type" value="Transcribed_RNA"/>
</dbReference>